<feature type="chain" id="PRO_5043355734" evidence="2">
    <location>
        <begin position="27"/>
        <end position="495"/>
    </location>
</feature>
<evidence type="ECO:0000256" key="1">
    <source>
        <dbReference type="SAM" id="MobiDB-lite"/>
    </source>
</evidence>
<organism evidence="4">
    <name type="scientific">Candidatus Fermentithermobacillus carboniphilus</name>
    <dbReference type="NCBI Taxonomy" id="3085328"/>
    <lineage>
        <taxon>Bacteria</taxon>
        <taxon>Bacillati</taxon>
        <taxon>Bacillota</taxon>
        <taxon>Candidatus Fermentithermobacillia</taxon>
        <taxon>Candidatus Fermentithermobacillales</taxon>
        <taxon>Candidatus Fermentithermobacillaceae</taxon>
        <taxon>Candidatus Fermentithermobacillus</taxon>
    </lineage>
</organism>
<dbReference type="InterPro" id="IPR001119">
    <property type="entry name" value="SLH_dom"/>
</dbReference>
<evidence type="ECO:0000256" key="2">
    <source>
        <dbReference type="SAM" id="SignalP"/>
    </source>
</evidence>
<feature type="domain" description="SLH" evidence="3">
    <location>
        <begin position="98"/>
        <end position="165"/>
    </location>
</feature>
<sequence length="495" mass="54068">MAKVRLLLVSFLVSTLVLGTAVAGFAGPKAKAPRPFKDLDEASWALPDIAKMKSMDVVKGYDDGTFRPMASINRQDAVVMAVRLAGLEAAAEDEEDAQLPFRDAEQISDYAKGSVAVAYEKGWLDSLFPNPEADNFQPHKAASRLWVTVLLVNALGKAEDARALTDATLNFKDANSIPQEFVNYVAEAVALGIIKGFDDQTFQPNKPVTRAEMAAMLSRTDGNWSLVTGKKRSDEVKGTVTSVVYNEITLQTDENATITVTFSPDVSIFIDRNEATWEEIKAGDEAEIKLDSQGLAVFIEIERQDKEEAQEQEAEQEQGEQGEHEETEYDGTVVAITPPSGDTAGTIQIDTDEGRMEFALPADVKLQDGYEFSDIEAGTVVELKVADGSVVAIKLGESQEHQWQEHERNEQQERNEMEQGEFTQHTGRIASIVLPTPESDGTITISPGKSHNTKTFRLPADVNVEGDKSLSDLEVGIVVELKVSGDTVVELAVEE</sequence>
<feature type="domain" description="SLH" evidence="3">
    <location>
        <begin position="32"/>
        <end position="95"/>
    </location>
</feature>
<feature type="domain" description="SLH" evidence="3">
    <location>
        <begin position="168"/>
        <end position="231"/>
    </location>
</feature>
<name>A0AAT9LBK4_9FIRM</name>
<dbReference type="PANTHER" id="PTHR43308:SF5">
    <property type="entry name" value="S-LAYER PROTEIN _ PEPTIDOGLYCAN ENDO-BETA-N-ACETYLGLUCOSAMINIDASE"/>
    <property type="match status" value="1"/>
</dbReference>
<reference evidence="4" key="1">
    <citation type="submission" date="2020-10" db="EMBL/GenBank/DDBJ databases">
        <authorList>
            <person name="Kadnikov V."/>
            <person name="Beletsky A.V."/>
            <person name="Mardanov A.V."/>
            <person name="Karnachuk O.V."/>
            <person name="Ravin N.V."/>
        </authorList>
    </citation>
    <scope>NUCLEOTIDE SEQUENCE</scope>
    <source>
        <strain evidence="4">Bu02</strain>
    </source>
</reference>
<feature type="signal peptide" evidence="2">
    <location>
        <begin position="1"/>
        <end position="26"/>
    </location>
</feature>
<dbReference type="PANTHER" id="PTHR43308">
    <property type="entry name" value="OUTER MEMBRANE PROTEIN ALPHA-RELATED"/>
    <property type="match status" value="1"/>
</dbReference>
<feature type="compositionally biased region" description="Basic and acidic residues" evidence="1">
    <location>
        <begin position="399"/>
        <end position="417"/>
    </location>
</feature>
<feature type="compositionally biased region" description="Acidic residues" evidence="1">
    <location>
        <begin position="310"/>
        <end position="328"/>
    </location>
</feature>
<protein>
    <submittedName>
        <fullName evidence="4">S-layer homology domain-containing protein</fullName>
    </submittedName>
</protein>
<reference evidence="4" key="2">
    <citation type="journal article" date="2023" name="Biology">
        <title>Prokaryotic Life Associated with Coal-Fire Gas Vents Revealed by Metagenomics.</title>
        <authorList>
            <person name="Kadnikov V.V."/>
            <person name="Mardanov A.V."/>
            <person name="Beletsky A.V."/>
            <person name="Karnachuk O.V."/>
            <person name="Ravin N.V."/>
        </authorList>
    </citation>
    <scope>NUCLEOTIDE SEQUENCE</scope>
    <source>
        <strain evidence="4">Bu02</strain>
    </source>
</reference>
<feature type="region of interest" description="Disordered" evidence="1">
    <location>
        <begin position="399"/>
        <end position="422"/>
    </location>
</feature>
<evidence type="ECO:0000313" key="4">
    <source>
        <dbReference type="EMBL" id="QUL98153.1"/>
    </source>
</evidence>
<evidence type="ECO:0000259" key="3">
    <source>
        <dbReference type="PROSITE" id="PS51272"/>
    </source>
</evidence>
<dbReference type="EMBL" id="CP062796">
    <property type="protein sequence ID" value="QUL98153.1"/>
    <property type="molecule type" value="Genomic_DNA"/>
</dbReference>
<dbReference type="PROSITE" id="PS51272">
    <property type="entry name" value="SLH"/>
    <property type="match status" value="3"/>
</dbReference>
<dbReference type="KEGG" id="fcz:IMF26_08915"/>
<keyword evidence="2" id="KW-0732">Signal</keyword>
<feature type="region of interest" description="Disordered" evidence="1">
    <location>
        <begin position="306"/>
        <end position="328"/>
    </location>
</feature>
<dbReference type="Pfam" id="PF00395">
    <property type="entry name" value="SLH"/>
    <property type="match status" value="2"/>
</dbReference>
<dbReference type="InterPro" id="IPR051465">
    <property type="entry name" value="Cell_Envelope_Struct_Comp"/>
</dbReference>
<accession>A0AAT9LBK4</accession>
<gene>
    <name evidence="4" type="ORF">IMF26_08915</name>
</gene>
<dbReference type="AlphaFoldDB" id="A0AAT9LBK4"/>
<proteinExistence type="predicted"/>